<dbReference type="InParanoid" id="A0A482WKJ2"/>
<dbReference type="InterPro" id="IPR029058">
    <property type="entry name" value="AB_hydrolase_fold"/>
</dbReference>
<keyword evidence="4" id="KW-0378">Hydrolase</keyword>
<name>A0A482WKJ2_LAOST</name>
<protein>
    <recommendedName>
        <fullName evidence="9">Serine protease K12H4.7</fullName>
    </recommendedName>
</protein>
<dbReference type="InterPro" id="IPR042269">
    <property type="entry name" value="Ser_carbopepase_S28_SKS"/>
</dbReference>
<evidence type="ECO:0000256" key="3">
    <source>
        <dbReference type="ARBA" id="ARBA00022729"/>
    </source>
</evidence>
<dbReference type="Proteomes" id="UP000291343">
    <property type="component" value="Unassembled WGS sequence"/>
</dbReference>
<evidence type="ECO:0008006" key="9">
    <source>
        <dbReference type="Google" id="ProtNLM"/>
    </source>
</evidence>
<comment type="similarity">
    <text evidence="1">Belongs to the peptidase S28 family.</text>
</comment>
<evidence type="ECO:0000256" key="2">
    <source>
        <dbReference type="ARBA" id="ARBA00022670"/>
    </source>
</evidence>
<dbReference type="PANTHER" id="PTHR11010:SF117">
    <property type="entry name" value="SERINE PROTEASE 16"/>
    <property type="match status" value="1"/>
</dbReference>
<organism evidence="7 8">
    <name type="scientific">Laodelphax striatellus</name>
    <name type="common">Small brown planthopper</name>
    <name type="synonym">Delphax striatella</name>
    <dbReference type="NCBI Taxonomy" id="195883"/>
    <lineage>
        <taxon>Eukaryota</taxon>
        <taxon>Metazoa</taxon>
        <taxon>Ecdysozoa</taxon>
        <taxon>Arthropoda</taxon>
        <taxon>Hexapoda</taxon>
        <taxon>Insecta</taxon>
        <taxon>Pterygota</taxon>
        <taxon>Neoptera</taxon>
        <taxon>Paraneoptera</taxon>
        <taxon>Hemiptera</taxon>
        <taxon>Auchenorrhyncha</taxon>
        <taxon>Fulgoroidea</taxon>
        <taxon>Delphacidae</taxon>
        <taxon>Criomorphinae</taxon>
        <taxon>Laodelphax</taxon>
    </lineage>
</organism>
<keyword evidence="3 6" id="KW-0732">Signal</keyword>
<evidence type="ECO:0000256" key="1">
    <source>
        <dbReference type="ARBA" id="ARBA00011079"/>
    </source>
</evidence>
<evidence type="ECO:0000256" key="5">
    <source>
        <dbReference type="ARBA" id="ARBA00023180"/>
    </source>
</evidence>
<dbReference type="AlphaFoldDB" id="A0A482WKJ2"/>
<dbReference type="FunFam" id="1.20.120.980:FF:000003">
    <property type="entry name" value="Serine protease 16"/>
    <property type="match status" value="1"/>
</dbReference>
<dbReference type="EMBL" id="QKKF02033568">
    <property type="protein sequence ID" value="RZF33711.1"/>
    <property type="molecule type" value="Genomic_DNA"/>
</dbReference>
<dbReference type="PANTHER" id="PTHR11010">
    <property type="entry name" value="PROTEASE S28 PRO-X CARBOXYPEPTIDASE-RELATED"/>
    <property type="match status" value="1"/>
</dbReference>
<gene>
    <name evidence="7" type="ORF">LSTR_LSTR007739</name>
</gene>
<dbReference type="GO" id="GO:0006508">
    <property type="term" value="P:proteolysis"/>
    <property type="evidence" value="ECO:0007669"/>
    <property type="project" value="UniProtKB-KW"/>
</dbReference>
<dbReference type="Pfam" id="PF05577">
    <property type="entry name" value="Peptidase_S28"/>
    <property type="match status" value="1"/>
</dbReference>
<keyword evidence="5" id="KW-0325">Glycoprotein</keyword>
<dbReference type="OrthoDB" id="1735038at2759"/>
<dbReference type="Gene3D" id="1.20.120.980">
    <property type="entry name" value="Serine carboxypeptidase S28, SKS domain"/>
    <property type="match status" value="1"/>
</dbReference>
<feature type="signal peptide" evidence="6">
    <location>
        <begin position="1"/>
        <end position="24"/>
    </location>
</feature>
<dbReference type="Gene3D" id="3.40.50.1820">
    <property type="entry name" value="alpha/beta hydrolase"/>
    <property type="match status" value="1"/>
</dbReference>
<dbReference type="GO" id="GO:0070008">
    <property type="term" value="F:serine-type exopeptidase activity"/>
    <property type="evidence" value="ECO:0007669"/>
    <property type="project" value="InterPro"/>
</dbReference>
<evidence type="ECO:0000256" key="6">
    <source>
        <dbReference type="SAM" id="SignalP"/>
    </source>
</evidence>
<dbReference type="InterPro" id="IPR008758">
    <property type="entry name" value="Peptidase_S28"/>
</dbReference>
<evidence type="ECO:0000313" key="8">
    <source>
        <dbReference type="Proteomes" id="UP000291343"/>
    </source>
</evidence>
<keyword evidence="8" id="KW-1185">Reference proteome</keyword>
<dbReference type="GO" id="GO:0008239">
    <property type="term" value="F:dipeptidyl-peptidase activity"/>
    <property type="evidence" value="ECO:0007669"/>
    <property type="project" value="TreeGrafter"/>
</dbReference>
<proteinExistence type="inferred from homology"/>
<sequence>MMNSLSGLGLACCVFIVLISSTSSIHNFRRHRHRLENLVSYSAAANSPKVDSPKVEWFDQKLDHSDPQSEKTWKQRYFTNSSFFTYQKHSPVFLMIGGEGPASAKWMSSGAWIEYAKKYGALCFQLEHRFYGESHPTEDLSIKSLDYLTSEQALGDIAFFIKGMTEKYSLLKTNRWFAFGGSYPGSLAAWARVKYPHLIHASISTSGPLIAKADFKEYYEVVRNSLATYDASCVTAVHNANEHLDTLIRTDVGLKFIAKQFKLCQPLNAKNNKDVQNFFESLADNFAGVVQYNKDNRQGKKSNVTIDTLCNIMMNEKMGTPVERYARVNHIMHDEECIDVQYDSSIKELQQTQWNANTSEGARQWTYQTCTEFGFFQTQSSKNDLFGPHFPLDFYVGMCKDIYGQSFTPRLLDEGIDRTNIIYGGLDITTSRVVFVHGSIDPWHALGITISTNKQTPAIFIEGTAHCANMYPPSENDFPQLKKAREDISELIGVWLTQ</sequence>
<keyword evidence="2" id="KW-0645">Protease</keyword>
<evidence type="ECO:0000256" key="4">
    <source>
        <dbReference type="ARBA" id="ARBA00022801"/>
    </source>
</evidence>
<reference evidence="7 8" key="1">
    <citation type="journal article" date="2017" name="Gigascience">
        <title>Genome sequence of the small brown planthopper, Laodelphax striatellus.</title>
        <authorList>
            <person name="Zhu J."/>
            <person name="Jiang F."/>
            <person name="Wang X."/>
            <person name="Yang P."/>
            <person name="Bao Y."/>
            <person name="Zhao W."/>
            <person name="Wang W."/>
            <person name="Lu H."/>
            <person name="Wang Q."/>
            <person name="Cui N."/>
            <person name="Li J."/>
            <person name="Chen X."/>
            <person name="Luo L."/>
            <person name="Yu J."/>
            <person name="Kang L."/>
            <person name="Cui F."/>
        </authorList>
    </citation>
    <scope>NUCLEOTIDE SEQUENCE [LARGE SCALE GENOMIC DNA]</scope>
    <source>
        <strain evidence="7">Lst14</strain>
    </source>
</reference>
<dbReference type="SMR" id="A0A482WKJ2"/>
<comment type="caution">
    <text evidence="7">The sequence shown here is derived from an EMBL/GenBank/DDBJ whole genome shotgun (WGS) entry which is preliminary data.</text>
</comment>
<accession>A0A482WKJ2</accession>
<feature type="chain" id="PRO_5019756946" description="Serine protease K12H4.7" evidence="6">
    <location>
        <begin position="25"/>
        <end position="498"/>
    </location>
</feature>
<evidence type="ECO:0000313" key="7">
    <source>
        <dbReference type="EMBL" id="RZF33711.1"/>
    </source>
</evidence>
<dbReference type="SUPFAM" id="SSF53474">
    <property type="entry name" value="alpha/beta-Hydrolases"/>
    <property type="match status" value="1"/>
</dbReference>
<dbReference type="FunCoup" id="A0A482WKJ2">
    <property type="interactions" value="27"/>
</dbReference>